<evidence type="ECO:0000313" key="2">
    <source>
        <dbReference type="EMBL" id="MEJ5979050.1"/>
    </source>
</evidence>
<protein>
    <submittedName>
        <fullName evidence="2">Uncharacterized protein</fullName>
    </submittedName>
</protein>
<sequence>MISTAFAPLQAQGLFRRLADGVLSAAGAADAPPEDSSRAATPDAPKARPAPPPTAAKYPSQLAKPENFAAIKQAYEDFGKVRCTSCEGGFAYDGWPVFPRDGTPRPYNGSRHPLGLAEIGHVHRWKGAEADGSITIVREETISGFRCRHLTYRLTRGNASAERPGLLCWGYANQFAGSEGWNEIY</sequence>
<proteinExistence type="predicted"/>
<feature type="region of interest" description="Disordered" evidence="1">
    <location>
        <begin position="26"/>
        <end position="61"/>
    </location>
</feature>
<comment type="caution">
    <text evidence="2">The sequence shown here is derived from an EMBL/GenBank/DDBJ whole genome shotgun (WGS) entry which is preliminary data.</text>
</comment>
<gene>
    <name evidence="2" type="ORF">WG901_20525</name>
</gene>
<reference evidence="2 3" key="1">
    <citation type="submission" date="2024-03" db="EMBL/GenBank/DDBJ databases">
        <authorList>
            <person name="Jo J.-H."/>
        </authorList>
    </citation>
    <scope>NUCLEOTIDE SEQUENCE [LARGE SCALE GENOMIC DNA]</scope>
    <source>
        <strain evidence="2 3">PS1R-30</strain>
    </source>
</reference>
<organism evidence="2 3">
    <name type="scientific">Novosphingobium anseongense</name>
    <dbReference type="NCBI Taxonomy" id="3133436"/>
    <lineage>
        <taxon>Bacteria</taxon>
        <taxon>Pseudomonadati</taxon>
        <taxon>Pseudomonadota</taxon>
        <taxon>Alphaproteobacteria</taxon>
        <taxon>Sphingomonadales</taxon>
        <taxon>Sphingomonadaceae</taxon>
        <taxon>Novosphingobium</taxon>
    </lineage>
</organism>
<evidence type="ECO:0000313" key="3">
    <source>
        <dbReference type="Proteomes" id="UP001361239"/>
    </source>
</evidence>
<accession>A0ABU8S129</accession>
<dbReference type="Proteomes" id="UP001361239">
    <property type="component" value="Unassembled WGS sequence"/>
</dbReference>
<dbReference type="EMBL" id="JBBHJZ010000005">
    <property type="protein sequence ID" value="MEJ5979050.1"/>
    <property type="molecule type" value="Genomic_DNA"/>
</dbReference>
<dbReference type="RefSeq" id="WP_339588990.1">
    <property type="nucleotide sequence ID" value="NZ_JBBHJZ010000005.1"/>
</dbReference>
<evidence type="ECO:0000256" key="1">
    <source>
        <dbReference type="SAM" id="MobiDB-lite"/>
    </source>
</evidence>
<name>A0ABU8S129_9SPHN</name>
<keyword evidence="3" id="KW-1185">Reference proteome</keyword>